<accession>A0A1F5TMD5</accession>
<evidence type="ECO:0000313" key="1">
    <source>
        <dbReference type="EMBL" id="OGF40080.1"/>
    </source>
</evidence>
<dbReference type="Pfam" id="PF11950">
    <property type="entry name" value="DUF3467"/>
    <property type="match status" value="1"/>
</dbReference>
<reference evidence="1 2" key="1">
    <citation type="journal article" date="2016" name="Nat. Commun.">
        <title>Thousands of microbial genomes shed light on interconnected biogeochemical processes in an aquifer system.</title>
        <authorList>
            <person name="Anantharaman K."/>
            <person name="Brown C.T."/>
            <person name="Hug L.A."/>
            <person name="Sharon I."/>
            <person name="Castelle C.J."/>
            <person name="Probst A.J."/>
            <person name="Thomas B.C."/>
            <person name="Singh A."/>
            <person name="Wilkins M.J."/>
            <person name="Karaoz U."/>
            <person name="Brodie E.L."/>
            <person name="Williams K.H."/>
            <person name="Hubbard S.S."/>
            <person name="Banfield J.F."/>
        </authorList>
    </citation>
    <scope>NUCLEOTIDE SEQUENCE [LARGE SCALE GENOMIC DNA]</scope>
</reference>
<dbReference type="AlphaFoldDB" id="A0A1F5TMD5"/>
<organism evidence="1 2">
    <name type="scientific">Candidatus Falkowbacteria bacterium RIFOXYD2_FULL_34_120</name>
    <dbReference type="NCBI Taxonomy" id="1798007"/>
    <lineage>
        <taxon>Bacteria</taxon>
        <taxon>Candidatus Falkowiibacteriota</taxon>
    </lineage>
</organism>
<protein>
    <recommendedName>
        <fullName evidence="3">DUF3467 domain-containing protein</fullName>
    </recommendedName>
</protein>
<gene>
    <name evidence="1" type="ORF">A2531_04945</name>
</gene>
<proteinExistence type="predicted"/>
<dbReference type="InterPro" id="IPR021857">
    <property type="entry name" value="DUF3467"/>
</dbReference>
<evidence type="ECO:0000313" key="2">
    <source>
        <dbReference type="Proteomes" id="UP000177579"/>
    </source>
</evidence>
<comment type="caution">
    <text evidence="1">The sequence shown here is derived from an EMBL/GenBank/DDBJ whole genome shotgun (WGS) entry which is preliminary data.</text>
</comment>
<name>A0A1F5TMD5_9BACT</name>
<dbReference type="Proteomes" id="UP000177579">
    <property type="component" value="Unassembled WGS sequence"/>
</dbReference>
<dbReference type="EMBL" id="MFGO01000036">
    <property type="protein sequence ID" value="OGF40080.1"/>
    <property type="molecule type" value="Genomic_DNA"/>
</dbReference>
<evidence type="ECO:0008006" key="3">
    <source>
        <dbReference type="Google" id="ProtNLM"/>
    </source>
</evidence>
<sequence length="126" mass="14283">MGCSNVLSNQLSTFYYKKYNNLNNYMNNQLPQGEKKIEIKIADNIPGAEYANAMQINHNKDEMHMMFLNIMGGSGRVTGKIITNPGHFKRMLAAMQDNLKKYEDQFGEVKESVGPTNKEIGFNAKN</sequence>